<dbReference type="NCBIfam" id="TIGR01218">
    <property type="entry name" value="Gpos_tandem_5TM"/>
    <property type="match status" value="1"/>
</dbReference>
<feature type="transmembrane region" description="Helical" evidence="1">
    <location>
        <begin position="75"/>
        <end position="96"/>
    </location>
</feature>
<comment type="caution">
    <text evidence="2">The sequence shown here is derived from an EMBL/GenBank/DDBJ whole genome shotgun (WGS) entry which is preliminary data.</text>
</comment>
<keyword evidence="1" id="KW-0812">Transmembrane</keyword>
<dbReference type="AlphaFoldDB" id="A0A917Q310"/>
<protein>
    <recommendedName>
        <fullName evidence="4">DUF443 family protein</fullName>
    </recommendedName>
</protein>
<name>A0A917Q310_9BACI</name>
<evidence type="ECO:0000313" key="3">
    <source>
        <dbReference type="Proteomes" id="UP000658382"/>
    </source>
</evidence>
<keyword evidence="1" id="KW-1133">Transmembrane helix</keyword>
<dbReference type="InterPro" id="IPR005915">
    <property type="entry name" value="Tandem_5TM"/>
</dbReference>
<feature type="transmembrane region" description="Helical" evidence="1">
    <location>
        <begin position="102"/>
        <end position="123"/>
    </location>
</feature>
<dbReference type="Proteomes" id="UP000658382">
    <property type="component" value="Unassembled WGS sequence"/>
</dbReference>
<feature type="transmembrane region" description="Helical" evidence="1">
    <location>
        <begin position="157"/>
        <end position="176"/>
    </location>
</feature>
<organism evidence="2 3">
    <name type="scientific">Lentibacillus kapialis</name>
    <dbReference type="NCBI Taxonomy" id="340214"/>
    <lineage>
        <taxon>Bacteria</taxon>
        <taxon>Bacillati</taxon>
        <taxon>Bacillota</taxon>
        <taxon>Bacilli</taxon>
        <taxon>Bacillales</taxon>
        <taxon>Bacillaceae</taxon>
        <taxon>Lentibacillus</taxon>
    </lineage>
</organism>
<gene>
    <name evidence="2" type="ORF">GCM10007063_34520</name>
</gene>
<keyword evidence="1" id="KW-0472">Membrane</keyword>
<reference evidence="2" key="2">
    <citation type="submission" date="2020-09" db="EMBL/GenBank/DDBJ databases">
        <authorList>
            <person name="Sun Q."/>
            <person name="Ohkuma M."/>
        </authorList>
    </citation>
    <scope>NUCLEOTIDE SEQUENCE</scope>
    <source>
        <strain evidence="2">JCM 12580</strain>
    </source>
</reference>
<reference evidence="2" key="1">
    <citation type="journal article" date="2014" name="Int. J. Syst. Evol. Microbiol.">
        <title>Complete genome sequence of Corynebacterium casei LMG S-19264T (=DSM 44701T), isolated from a smear-ripened cheese.</title>
        <authorList>
            <consortium name="US DOE Joint Genome Institute (JGI-PGF)"/>
            <person name="Walter F."/>
            <person name="Albersmeier A."/>
            <person name="Kalinowski J."/>
            <person name="Ruckert C."/>
        </authorList>
    </citation>
    <scope>NUCLEOTIDE SEQUENCE</scope>
    <source>
        <strain evidence="2">JCM 12580</strain>
    </source>
</reference>
<evidence type="ECO:0000256" key="1">
    <source>
        <dbReference type="SAM" id="Phobius"/>
    </source>
</evidence>
<accession>A0A917Q310</accession>
<keyword evidence="3" id="KW-1185">Reference proteome</keyword>
<proteinExistence type="predicted"/>
<evidence type="ECO:0000313" key="2">
    <source>
        <dbReference type="EMBL" id="GGK09157.1"/>
    </source>
</evidence>
<sequence>MNCKVQGVFKNLRYRILAIDGEVYILDMGCSFWKMIFPFFFWMSPNPVFRVEDPNIVEKLKSPERSQTKTGHSSILGAGIGVFITTLLKPLANYFALPDTPLINTMILVMVVIFAFVLFVSLYNMFKKKLHRIVNLEELVTDKLWIRANSIKHFFQFVIYYLFFLGLTLLFCYLSIVDPDVVTQIFTAGVLFFLLIISPGAVTMGTTTVKFKRGKKTAV</sequence>
<dbReference type="Pfam" id="PF04276">
    <property type="entry name" value="DUF443"/>
    <property type="match status" value="1"/>
</dbReference>
<dbReference type="EMBL" id="BMNQ01000099">
    <property type="protein sequence ID" value="GGK09157.1"/>
    <property type="molecule type" value="Genomic_DNA"/>
</dbReference>
<feature type="transmembrane region" description="Helical" evidence="1">
    <location>
        <begin position="182"/>
        <end position="206"/>
    </location>
</feature>
<dbReference type="RefSeq" id="WP_188634352.1">
    <property type="nucleotide sequence ID" value="NZ_BMNQ01000099.1"/>
</dbReference>
<evidence type="ECO:0008006" key="4">
    <source>
        <dbReference type="Google" id="ProtNLM"/>
    </source>
</evidence>